<feature type="domain" description="Reverse transcriptase" evidence="1">
    <location>
        <begin position="432"/>
        <end position="702"/>
    </location>
</feature>
<dbReference type="PANTHER" id="PTHR33116">
    <property type="entry name" value="REVERSE TRANSCRIPTASE ZINC-BINDING DOMAIN-CONTAINING PROTEIN-RELATED-RELATED"/>
    <property type="match status" value="1"/>
</dbReference>
<dbReference type="Pfam" id="PF13966">
    <property type="entry name" value="zf-RVT"/>
    <property type="match status" value="1"/>
</dbReference>
<dbReference type="CDD" id="cd06222">
    <property type="entry name" value="RNase_H_like"/>
    <property type="match status" value="1"/>
</dbReference>
<comment type="caution">
    <text evidence="2">The sequence shown here is derived from an EMBL/GenBank/DDBJ whole genome shotgun (WGS) entry which is preliminary data.</text>
</comment>
<protein>
    <submittedName>
        <fullName evidence="2">Mitochondrial protein</fullName>
    </submittedName>
</protein>
<gene>
    <name evidence="2" type="ORF">V5N11_027841</name>
</gene>
<organism evidence="2 3">
    <name type="scientific">Cardamine amara subsp. amara</name>
    <dbReference type="NCBI Taxonomy" id="228776"/>
    <lineage>
        <taxon>Eukaryota</taxon>
        <taxon>Viridiplantae</taxon>
        <taxon>Streptophyta</taxon>
        <taxon>Embryophyta</taxon>
        <taxon>Tracheophyta</taxon>
        <taxon>Spermatophyta</taxon>
        <taxon>Magnoliopsida</taxon>
        <taxon>eudicotyledons</taxon>
        <taxon>Gunneridae</taxon>
        <taxon>Pentapetalae</taxon>
        <taxon>rosids</taxon>
        <taxon>malvids</taxon>
        <taxon>Brassicales</taxon>
        <taxon>Brassicaceae</taxon>
        <taxon>Cardamineae</taxon>
        <taxon>Cardamine</taxon>
    </lineage>
</organism>
<keyword evidence="3" id="KW-1185">Reference proteome</keyword>
<dbReference type="InterPro" id="IPR000477">
    <property type="entry name" value="RT_dom"/>
</dbReference>
<dbReference type="InterPro" id="IPR044730">
    <property type="entry name" value="RNase_H-like_dom_plant"/>
</dbReference>
<evidence type="ECO:0000259" key="1">
    <source>
        <dbReference type="PROSITE" id="PS50878"/>
    </source>
</evidence>
<evidence type="ECO:0000313" key="3">
    <source>
        <dbReference type="Proteomes" id="UP001558713"/>
    </source>
</evidence>
<name>A0ABD1A2X3_CARAN</name>
<dbReference type="Proteomes" id="UP001558713">
    <property type="component" value="Unassembled WGS sequence"/>
</dbReference>
<dbReference type="InterPro" id="IPR005135">
    <property type="entry name" value="Endo/exonuclease/phosphatase"/>
</dbReference>
<dbReference type="PANTHER" id="PTHR33116:SF86">
    <property type="entry name" value="REVERSE TRANSCRIPTASE DOMAIN-CONTAINING PROTEIN"/>
    <property type="match status" value="1"/>
</dbReference>
<dbReference type="CDD" id="cd01650">
    <property type="entry name" value="RT_nLTR_like"/>
    <property type="match status" value="1"/>
</dbReference>
<sequence>MLLWIFKLGWGYERVYSVEPVGLSGGLALFVKKGVSVDILLADKNLIDMFVQFGSFEFFVTCVYGDPAPLARAVVWERLSRIGVGRKECWCILGDFNDILHNGEKLGGPRRGDASFQPFKDLINCCQVSELTSKGNKFTWGGMRYDKWIQTRMDRCFGNKEWIKRFPASNQSFLDKRGSDHRPVLVSLSSSNDSYRGCFRFDKRLFNKPNVKEAIVQAWNDSNHRRGFSVAERLRSCRKALSRWKKENSTNSQSRIIDLQAALEAEQSSNSPDFQSIRLLKKDLTFANREEEDYWRQKSKDKWLNAGDKNSKFLHASVRATRGKKRLEKLLDVNGIAQKSEASMGAVAEAYFKDLFTSTNTDDFRGLFYDFVPRVQQSMNVDFCRVVSKEEIRDAVFAIKPSSAPGADGFTGFFFQRYWRIIGDLVISEVREFFSSGVFPGEWNYTHLCLLPKIVNPTQMSDLKPISLCSVLYKIISKILVRRLQPFLDQIVSVNQSAFVADRLISDNILVAHELVHALGTHPVISNEFIAVKSDMSKAYDRVEWSYLRALLQALGFQPLWISWIMSCVTTVTYSVLINDQPFGLFAPGRGLRQGDPLSPFLFVLCTEGLTHLMNRAEKLSLLNGIRFCESGPAVHHLLFADDSLFMCKADLNQCQVLKGILKVYGDATGQSINLLKSSVTFGAGIDEQKKQSLKQVLGIFAEGGAGTYLGLPECFSGSKIQLLDYIKDRLKDRLSGWFARTLSLGGNEVLIKAVAMAMPVYAMSCFKLTKTTLSNLSSALCDFWWNATDDKQKIHWVSWDRMCLSKEYGGLGYSDLQCFNQALLAKQAWRLIQDPECLFAQVLRSRYYHEDEFTNAAMGNRPSFGWRSILFGKELLHQGISRQIGNGESFFVWFDPWIFDNEWRPPYRKQVSFDMSLRVCDLIDVERRCWNLEMLHDLFVPEDIIRIKSIKHVIGVEDFWSWDHTRSGEYTVKSGNWLANQIDKEEFIQNAGFQPSLNSLKERAWSLFTVPKIKAFIWRVCSDALPVVDMLKIRGYKGDNRCQFCGFEGESSNHVLFTCTVARQIWALSRFPVPFEGFDSLSAHSNLFYLFQTEKKFDIPQDIRRLFPWILWRLWKNRNSFLFDNKSFHPLDTIKKIEEEAEEWSLAQIINQEVVDNQGFEEEELKSYQWTPPPCSWKKCNVGDCWSKKKKVAGCAWVLRDHYGEVLMHSRRLFIGIQKKEDANLCSSLWAIQSMKDHHLNQVIFALDVVDLVGAVNRPKAWPSFAYHRGELLASLSSFQDWKVVLDLKLANRGASLIAQSAVDYTHLQSYVASGSPVWLEELFESESCLASFC</sequence>
<proteinExistence type="predicted"/>
<dbReference type="SUPFAM" id="SSF56219">
    <property type="entry name" value="DNase I-like"/>
    <property type="match status" value="1"/>
</dbReference>
<dbReference type="EMBL" id="JBANAX010000723">
    <property type="protein sequence ID" value="KAL1195645.1"/>
    <property type="molecule type" value="Genomic_DNA"/>
</dbReference>
<dbReference type="Gene3D" id="3.60.10.10">
    <property type="entry name" value="Endonuclease/exonuclease/phosphatase"/>
    <property type="match status" value="1"/>
</dbReference>
<reference evidence="2 3" key="1">
    <citation type="submission" date="2024-04" db="EMBL/GenBank/DDBJ databases">
        <title>Genome assembly C_amara_ONT_v2.</title>
        <authorList>
            <person name="Yant L."/>
            <person name="Moore C."/>
            <person name="Slenker M."/>
        </authorList>
    </citation>
    <scope>NUCLEOTIDE SEQUENCE [LARGE SCALE GENOMIC DNA]</scope>
    <source>
        <tissue evidence="2">Leaf</tissue>
    </source>
</reference>
<dbReference type="InterPro" id="IPR002156">
    <property type="entry name" value="RNaseH_domain"/>
</dbReference>
<dbReference type="Pfam" id="PF00078">
    <property type="entry name" value="RVT_1"/>
    <property type="match status" value="1"/>
</dbReference>
<dbReference type="InterPro" id="IPR026960">
    <property type="entry name" value="RVT-Znf"/>
</dbReference>
<evidence type="ECO:0000313" key="2">
    <source>
        <dbReference type="EMBL" id="KAL1195645.1"/>
    </source>
</evidence>
<dbReference type="InterPro" id="IPR036691">
    <property type="entry name" value="Endo/exonu/phosph_ase_sf"/>
</dbReference>
<dbReference type="PROSITE" id="PS50878">
    <property type="entry name" value="RT_POL"/>
    <property type="match status" value="1"/>
</dbReference>
<dbReference type="InterPro" id="IPR043502">
    <property type="entry name" value="DNA/RNA_pol_sf"/>
</dbReference>
<dbReference type="Pfam" id="PF03372">
    <property type="entry name" value="Exo_endo_phos"/>
    <property type="match status" value="1"/>
</dbReference>
<dbReference type="Pfam" id="PF13456">
    <property type="entry name" value="RVT_3"/>
    <property type="match status" value="1"/>
</dbReference>
<dbReference type="SUPFAM" id="SSF56672">
    <property type="entry name" value="DNA/RNA polymerases"/>
    <property type="match status" value="1"/>
</dbReference>
<accession>A0ABD1A2X3</accession>